<evidence type="ECO:0000313" key="1">
    <source>
        <dbReference type="EMBL" id="BBH89827.1"/>
    </source>
</evidence>
<organism evidence="1">
    <name type="scientific">Thermosporothrix sp. COM3</name>
    <dbReference type="NCBI Taxonomy" id="2490863"/>
    <lineage>
        <taxon>Bacteria</taxon>
        <taxon>Bacillati</taxon>
        <taxon>Chloroflexota</taxon>
        <taxon>Ktedonobacteria</taxon>
        <taxon>Ktedonobacterales</taxon>
        <taxon>Thermosporotrichaceae</taxon>
        <taxon>Thermosporothrix</taxon>
    </lineage>
</organism>
<protein>
    <submittedName>
        <fullName evidence="1">Uncharacterized protein</fullName>
    </submittedName>
</protein>
<accession>A0A455SN66</accession>
<reference evidence="1" key="1">
    <citation type="submission" date="2018-12" db="EMBL/GenBank/DDBJ databases">
        <title>Novel natural products biosynthetic potential of the class Ktedonobacteria.</title>
        <authorList>
            <person name="Zheng Y."/>
            <person name="Saitou A."/>
            <person name="Wang C.M."/>
            <person name="Toyoda A."/>
            <person name="Minakuchi Y."/>
            <person name="Sekiguchi Y."/>
            <person name="Ueda K."/>
            <person name="Takano H."/>
            <person name="Sakai Y."/>
            <person name="Yokota A."/>
            <person name="Yabe S."/>
        </authorList>
    </citation>
    <scope>NUCLEOTIDE SEQUENCE</scope>
    <source>
        <strain evidence="1">COM3</strain>
    </source>
</reference>
<proteinExistence type="predicted"/>
<dbReference type="AlphaFoldDB" id="A0A455SN66"/>
<dbReference type="EMBL" id="AP019376">
    <property type="protein sequence ID" value="BBH89827.1"/>
    <property type="molecule type" value="Genomic_DNA"/>
</dbReference>
<name>A0A455SN66_9CHLR</name>
<gene>
    <name evidence="1" type="ORF">KTC_45780</name>
</gene>
<sequence length="69" mass="7647">MAESRAKELLAAIQNVEPEPFMHIGYACEVESASTVIARLPCLSALEAIRLCNWANDYCEKTALALRCF</sequence>